<gene>
    <name evidence="5" type="ORF">FGO68_gene10586</name>
</gene>
<accession>A0A8J8NLQ8</accession>
<organism evidence="5 6">
    <name type="scientific">Halteria grandinella</name>
    <dbReference type="NCBI Taxonomy" id="5974"/>
    <lineage>
        <taxon>Eukaryota</taxon>
        <taxon>Sar</taxon>
        <taxon>Alveolata</taxon>
        <taxon>Ciliophora</taxon>
        <taxon>Intramacronucleata</taxon>
        <taxon>Spirotrichea</taxon>
        <taxon>Stichotrichia</taxon>
        <taxon>Sporadotrichida</taxon>
        <taxon>Halteriidae</taxon>
        <taxon>Halteria</taxon>
    </lineage>
</organism>
<evidence type="ECO:0000256" key="2">
    <source>
        <dbReference type="SAM" id="Phobius"/>
    </source>
</evidence>
<dbReference type="SUPFAM" id="SSF52833">
    <property type="entry name" value="Thioredoxin-like"/>
    <property type="match status" value="1"/>
</dbReference>
<sequence length="292" mass="33385">MKSKLILLLALLATQAIAQLPQNWWLQNKALPVESGWGYQNLLDGDLKDKVIIIDFYMQYCKWCYYVVEDFNRLKSDVERWYGPDKVAFIKIDGQLVSDVASRYQVMYFPHFTAIKAGTNGQEHSHFRNAVRNYETLKEWVVEVMGDTPIVDSGYMEQREGEEVRKVQEELQSVLSDLRVRGSDTQDVAFIDVMKSVSEQGIKDQRKLEGLLKQIELYKLSNQDESTHDESSQGMSGMTAFLGGILMGAIASVGFVIYINIQQPKKKQEEKHGPSDAKRKKSKKQSDEEKVA</sequence>
<feature type="domain" description="Thioredoxin" evidence="4">
    <location>
        <begin position="11"/>
        <end position="146"/>
    </location>
</feature>
<dbReference type="InterPro" id="IPR013766">
    <property type="entry name" value="Thioredoxin_domain"/>
</dbReference>
<feature type="region of interest" description="Disordered" evidence="1">
    <location>
        <begin position="263"/>
        <end position="292"/>
    </location>
</feature>
<evidence type="ECO:0000256" key="1">
    <source>
        <dbReference type="SAM" id="MobiDB-lite"/>
    </source>
</evidence>
<keyword evidence="2" id="KW-0812">Transmembrane</keyword>
<evidence type="ECO:0000313" key="6">
    <source>
        <dbReference type="Proteomes" id="UP000785679"/>
    </source>
</evidence>
<evidence type="ECO:0000259" key="4">
    <source>
        <dbReference type="PROSITE" id="PS51352"/>
    </source>
</evidence>
<dbReference type="Gene3D" id="3.40.30.10">
    <property type="entry name" value="Glutaredoxin"/>
    <property type="match status" value="1"/>
</dbReference>
<comment type="caution">
    <text evidence="5">The sequence shown here is derived from an EMBL/GenBank/DDBJ whole genome shotgun (WGS) entry which is preliminary data.</text>
</comment>
<keyword evidence="2" id="KW-0472">Membrane</keyword>
<feature type="chain" id="PRO_5035329753" description="Thioredoxin domain-containing protein" evidence="3">
    <location>
        <begin position="19"/>
        <end position="292"/>
    </location>
</feature>
<dbReference type="AlphaFoldDB" id="A0A8J8NLQ8"/>
<dbReference type="OrthoDB" id="2121326at2759"/>
<reference evidence="5" key="1">
    <citation type="submission" date="2019-06" db="EMBL/GenBank/DDBJ databases">
        <authorList>
            <person name="Zheng W."/>
        </authorList>
    </citation>
    <scope>NUCLEOTIDE SEQUENCE</scope>
    <source>
        <strain evidence="5">QDHG01</strain>
    </source>
</reference>
<dbReference type="EMBL" id="RRYP01013616">
    <property type="protein sequence ID" value="TNV76420.1"/>
    <property type="molecule type" value="Genomic_DNA"/>
</dbReference>
<dbReference type="CDD" id="cd02947">
    <property type="entry name" value="TRX_family"/>
    <property type="match status" value="1"/>
</dbReference>
<keyword evidence="6" id="KW-1185">Reference proteome</keyword>
<evidence type="ECO:0000256" key="3">
    <source>
        <dbReference type="SAM" id="SignalP"/>
    </source>
</evidence>
<dbReference type="Pfam" id="PF00085">
    <property type="entry name" value="Thioredoxin"/>
    <property type="match status" value="1"/>
</dbReference>
<keyword evidence="2" id="KW-1133">Transmembrane helix</keyword>
<proteinExistence type="predicted"/>
<name>A0A8J8NLQ8_HALGN</name>
<evidence type="ECO:0000313" key="5">
    <source>
        <dbReference type="EMBL" id="TNV76420.1"/>
    </source>
</evidence>
<keyword evidence="3" id="KW-0732">Signal</keyword>
<protein>
    <recommendedName>
        <fullName evidence="4">Thioredoxin domain-containing protein</fullName>
    </recommendedName>
</protein>
<dbReference type="InterPro" id="IPR036249">
    <property type="entry name" value="Thioredoxin-like_sf"/>
</dbReference>
<dbReference type="PROSITE" id="PS51352">
    <property type="entry name" value="THIOREDOXIN_2"/>
    <property type="match status" value="1"/>
</dbReference>
<feature type="signal peptide" evidence="3">
    <location>
        <begin position="1"/>
        <end position="18"/>
    </location>
</feature>
<feature type="compositionally biased region" description="Basic and acidic residues" evidence="1">
    <location>
        <begin position="266"/>
        <end position="277"/>
    </location>
</feature>
<dbReference type="Proteomes" id="UP000785679">
    <property type="component" value="Unassembled WGS sequence"/>
</dbReference>
<feature type="transmembrane region" description="Helical" evidence="2">
    <location>
        <begin position="240"/>
        <end position="261"/>
    </location>
</feature>